<protein>
    <recommendedName>
        <fullName evidence="3">Lsr2 DNA-binding domain-containing protein</fullName>
    </recommendedName>
</protein>
<proteinExistence type="predicted"/>
<comment type="caution">
    <text evidence="4">The sequence shown here is derived from an EMBL/GenBank/DDBJ whole genome shotgun (WGS) entry which is preliminary data.</text>
</comment>
<dbReference type="Proteomes" id="UP000095759">
    <property type="component" value="Unassembled WGS sequence"/>
</dbReference>
<dbReference type="AlphaFoldDB" id="A0A1E5NZ38"/>
<evidence type="ECO:0000313" key="4">
    <source>
        <dbReference type="EMBL" id="OEJ21586.1"/>
    </source>
</evidence>
<dbReference type="Gene3D" id="4.10.320.10">
    <property type="entry name" value="E3-binding domain"/>
    <property type="match status" value="1"/>
</dbReference>
<evidence type="ECO:0000256" key="1">
    <source>
        <dbReference type="ARBA" id="ARBA00023125"/>
    </source>
</evidence>
<evidence type="ECO:0000313" key="5">
    <source>
        <dbReference type="Proteomes" id="UP000095759"/>
    </source>
</evidence>
<keyword evidence="1" id="KW-0238">DNA-binding</keyword>
<evidence type="ECO:0000256" key="2">
    <source>
        <dbReference type="SAM" id="MobiDB-lite"/>
    </source>
</evidence>
<dbReference type="GO" id="GO:0003677">
    <property type="term" value="F:DNA binding"/>
    <property type="evidence" value="ECO:0007669"/>
    <property type="project" value="UniProtKB-KW"/>
</dbReference>
<dbReference type="EMBL" id="MEHJ01000002">
    <property type="protein sequence ID" value="OEJ21586.1"/>
    <property type="molecule type" value="Genomic_DNA"/>
</dbReference>
<feature type="domain" description="Lsr2 DNA-binding" evidence="3">
    <location>
        <begin position="158"/>
        <end position="191"/>
    </location>
</feature>
<dbReference type="InterPro" id="IPR055370">
    <property type="entry name" value="Lsr2_DNA-bd"/>
</dbReference>
<feature type="region of interest" description="Disordered" evidence="2">
    <location>
        <begin position="138"/>
        <end position="164"/>
    </location>
</feature>
<keyword evidence="5" id="KW-1185">Reference proteome</keyword>
<dbReference type="Pfam" id="PF23359">
    <property type="entry name" value="Lsr2_DNA-bd"/>
    <property type="match status" value="1"/>
</dbReference>
<dbReference type="InterPro" id="IPR036625">
    <property type="entry name" value="E3-bd_dom_sf"/>
</dbReference>
<reference evidence="4 5" key="1">
    <citation type="submission" date="2016-08" db="EMBL/GenBank/DDBJ databases">
        <title>Complete genome sequence of Streptomyces agglomeratus strain 6-3-2, a novel anti-MRSA actinomycete isolated from Wuli of Tebit, China.</title>
        <authorList>
            <person name="Chen X."/>
        </authorList>
    </citation>
    <scope>NUCLEOTIDE SEQUENCE [LARGE SCALE GENOMIC DNA]</scope>
    <source>
        <strain evidence="4 5">6-3-2</strain>
    </source>
</reference>
<organism evidence="4 5">
    <name type="scientific">Streptomyces agglomeratus</name>
    <dbReference type="NCBI Taxonomy" id="285458"/>
    <lineage>
        <taxon>Bacteria</taxon>
        <taxon>Bacillati</taxon>
        <taxon>Actinomycetota</taxon>
        <taxon>Actinomycetes</taxon>
        <taxon>Kitasatosporales</taxon>
        <taxon>Streptomycetaceae</taxon>
        <taxon>Streptomyces</taxon>
    </lineage>
</organism>
<evidence type="ECO:0000259" key="3">
    <source>
        <dbReference type="Pfam" id="PF23359"/>
    </source>
</evidence>
<dbReference type="RefSeq" id="WP_069936216.1">
    <property type="nucleotide sequence ID" value="NZ_MEHJ01000002.1"/>
</dbReference>
<gene>
    <name evidence="4" type="ORF">AS594_39325</name>
</gene>
<dbReference type="OrthoDB" id="4113332at2"/>
<accession>A0A1E5NZ38</accession>
<name>A0A1E5NZ38_9ACTN</name>
<sequence>MTDADRDLIVIMLKNQTPAEEIHQRLPNVSVGQIAAIAEIEGLTEAHAKAQKLTTANTKHEKAPTEGADPQLAQVLEALAWGENNHSARIRNLAKRIRTGLSELQQLKQGAAAVEAAEREVAAVTEQLLQAQAKLRQLKNAGKRPKTPPPAKASPLADKRRRDEIRAWAHTQGMAVSQVGSIPKQVLDAWNNRDGKATVPAQRQAG</sequence>
<dbReference type="GO" id="GO:0016746">
    <property type="term" value="F:acyltransferase activity"/>
    <property type="evidence" value="ECO:0007669"/>
    <property type="project" value="InterPro"/>
</dbReference>